<sequence length="414" mass="43741">MGLPHRYGGLMDKTANRPALGLIAFIVFIDMAGIGLIVPVMPRLVMNLSHEGLDRAAEIGGWLLFAYAIMQFFFSPVIGGLSDRFGRRPILLVTLTTLGIDYAVMAWAPTLAWLFLGRMISGIMGATWAAANSCVADIVPPDKRGAVYGVLGGAGAAGFVLGPALGGAFGLLGDRVPFIVASVLSLMGAAYGAYALKETLPVEKRRRFSLSRANPFGTMVQMSKTPLVLGCLITIFFMQFAAQANFAVWSYYGALKFDWGPLTIGATVALFGMLLAVIQGVLVGKVISRFGAVRTAVWSLIFAIPSYLVIGFATSSAMMITGLIIGAISGLTFPSMQSLMTVKIAEDSQGELQGAIGSVVSLTAILGPPTMTGVFGAYADKVGLFFPGAPYMLAATLMAIAVLTLWRTLNRHAD</sequence>
<comment type="subcellular location">
    <subcellularLocation>
        <location evidence="2">Membrane</location>
        <topology evidence="2">Multi-pass membrane protein</topology>
    </subcellularLocation>
</comment>
<comment type="similarity">
    <text evidence="3">Belongs to the major facilitator superfamily. TCR/Tet family.</text>
</comment>
<evidence type="ECO:0000256" key="1">
    <source>
        <dbReference type="ARBA" id="ARBA00003279"/>
    </source>
</evidence>
<evidence type="ECO:0000256" key="3">
    <source>
        <dbReference type="ARBA" id="ARBA00007520"/>
    </source>
</evidence>
<feature type="transmembrane region" description="Helical" evidence="8">
    <location>
        <begin position="384"/>
        <end position="406"/>
    </location>
</feature>
<comment type="function">
    <text evidence="1">Resistance to tetracycline by an active tetracycline efflux. This is an energy-dependent process that decreases the accumulation of the antibiotic in whole cells. This protein functions as a metal-tetracycline/H(+) antiporter.</text>
</comment>
<evidence type="ECO:0000256" key="8">
    <source>
        <dbReference type="SAM" id="Phobius"/>
    </source>
</evidence>
<evidence type="ECO:0000256" key="7">
    <source>
        <dbReference type="ARBA" id="ARBA00023136"/>
    </source>
</evidence>
<evidence type="ECO:0000259" key="9">
    <source>
        <dbReference type="PROSITE" id="PS50850"/>
    </source>
</evidence>
<dbReference type="PROSITE" id="PS50850">
    <property type="entry name" value="MFS"/>
    <property type="match status" value="1"/>
</dbReference>
<gene>
    <name evidence="10" type="ORF">EUU23_10770</name>
</gene>
<feature type="transmembrane region" description="Helical" evidence="8">
    <location>
        <begin position="264"/>
        <end position="284"/>
    </location>
</feature>
<dbReference type="Proteomes" id="UP000471147">
    <property type="component" value="Unassembled WGS sequence"/>
</dbReference>
<dbReference type="GO" id="GO:0016020">
    <property type="term" value="C:membrane"/>
    <property type="evidence" value="ECO:0007669"/>
    <property type="project" value="UniProtKB-SubCell"/>
</dbReference>
<keyword evidence="6 8" id="KW-1133">Transmembrane helix</keyword>
<name>A0A6I4M7V2_9SPHN</name>
<dbReference type="InterPro" id="IPR005829">
    <property type="entry name" value="Sugar_transporter_CS"/>
</dbReference>
<evidence type="ECO:0000256" key="6">
    <source>
        <dbReference type="ARBA" id="ARBA00022989"/>
    </source>
</evidence>
<dbReference type="PROSITE" id="PS00216">
    <property type="entry name" value="SUGAR_TRANSPORT_1"/>
    <property type="match status" value="1"/>
</dbReference>
<evidence type="ECO:0000313" key="11">
    <source>
        <dbReference type="Proteomes" id="UP000471147"/>
    </source>
</evidence>
<dbReference type="InterPro" id="IPR020846">
    <property type="entry name" value="MFS_dom"/>
</dbReference>
<feature type="transmembrane region" description="Helical" evidence="8">
    <location>
        <begin position="178"/>
        <end position="196"/>
    </location>
</feature>
<dbReference type="AlphaFoldDB" id="A0A6I4M7V2"/>
<feature type="transmembrane region" description="Helical" evidence="8">
    <location>
        <begin position="90"/>
        <end position="109"/>
    </location>
</feature>
<feature type="transmembrane region" description="Helical" evidence="8">
    <location>
        <begin position="20"/>
        <end position="39"/>
    </location>
</feature>
<organism evidence="10 11">
    <name type="scientific">Sphingorhabdus profundilacus</name>
    <dbReference type="NCBI Taxonomy" id="2509718"/>
    <lineage>
        <taxon>Bacteria</taxon>
        <taxon>Pseudomonadati</taxon>
        <taxon>Pseudomonadota</taxon>
        <taxon>Alphaproteobacteria</taxon>
        <taxon>Sphingomonadales</taxon>
        <taxon>Sphingomonadaceae</taxon>
        <taxon>Sphingorhabdus</taxon>
    </lineage>
</organism>
<dbReference type="PANTHER" id="PTHR23504">
    <property type="entry name" value="MAJOR FACILITATOR SUPERFAMILY DOMAIN-CONTAINING PROTEIN 10"/>
    <property type="match status" value="1"/>
</dbReference>
<feature type="transmembrane region" description="Helical" evidence="8">
    <location>
        <begin position="147"/>
        <end position="172"/>
    </location>
</feature>
<keyword evidence="4" id="KW-0813">Transport</keyword>
<feature type="transmembrane region" description="Helical" evidence="8">
    <location>
        <begin position="115"/>
        <end position="135"/>
    </location>
</feature>
<feature type="transmembrane region" description="Helical" evidence="8">
    <location>
        <begin position="291"/>
        <end position="310"/>
    </location>
</feature>
<dbReference type="InterPro" id="IPR001958">
    <property type="entry name" value="Tet-R_TetA/multi-R_MdtG-like"/>
</dbReference>
<dbReference type="InterPro" id="IPR036259">
    <property type="entry name" value="MFS_trans_sf"/>
</dbReference>
<evidence type="ECO:0000256" key="4">
    <source>
        <dbReference type="ARBA" id="ARBA00022448"/>
    </source>
</evidence>
<proteinExistence type="inferred from homology"/>
<dbReference type="GO" id="GO:0022857">
    <property type="term" value="F:transmembrane transporter activity"/>
    <property type="evidence" value="ECO:0007669"/>
    <property type="project" value="InterPro"/>
</dbReference>
<reference evidence="10 11" key="1">
    <citation type="submission" date="2019-01" db="EMBL/GenBank/DDBJ databases">
        <title>Sphingorhabdus lacus sp.nov., isolated from an oligotrophic freshwater lake.</title>
        <authorList>
            <person name="Park M."/>
        </authorList>
    </citation>
    <scope>NUCLEOTIDE SEQUENCE [LARGE SCALE GENOMIC DNA]</scope>
    <source>
        <strain evidence="10 11">IMCC26285</strain>
    </source>
</reference>
<dbReference type="Gene3D" id="1.20.1250.20">
    <property type="entry name" value="MFS general substrate transporter like domains"/>
    <property type="match status" value="1"/>
</dbReference>
<accession>A0A6I4M7V2</accession>
<keyword evidence="5 8" id="KW-0812">Transmembrane</keyword>
<keyword evidence="7 8" id="KW-0472">Membrane</keyword>
<evidence type="ECO:0000313" key="10">
    <source>
        <dbReference type="EMBL" id="MVZ98175.1"/>
    </source>
</evidence>
<feature type="transmembrane region" description="Helical" evidence="8">
    <location>
        <begin position="316"/>
        <end position="334"/>
    </location>
</feature>
<dbReference type="PRINTS" id="PR01035">
    <property type="entry name" value="TCRTETA"/>
</dbReference>
<protein>
    <submittedName>
        <fullName evidence="10">MFS transporter</fullName>
    </submittedName>
</protein>
<dbReference type="SUPFAM" id="SSF103473">
    <property type="entry name" value="MFS general substrate transporter"/>
    <property type="match status" value="1"/>
</dbReference>
<dbReference type="PANTHER" id="PTHR23504:SF15">
    <property type="entry name" value="MAJOR FACILITATOR SUPERFAMILY (MFS) PROFILE DOMAIN-CONTAINING PROTEIN"/>
    <property type="match status" value="1"/>
</dbReference>
<feature type="transmembrane region" description="Helical" evidence="8">
    <location>
        <begin position="355"/>
        <end position="378"/>
    </location>
</feature>
<evidence type="ECO:0000256" key="2">
    <source>
        <dbReference type="ARBA" id="ARBA00004141"/>
    </source>
</evidence>
<feature type="domain" description="Major facilitator superfamily (MFS) profile" evidence="9">
    <location>
        <begin position="19"/>
        <end position="413"/>
    </location>
</feature>
<keyword evidence="11" id="KW-1185">Reference proteome</keyword>
<dbReference type="EMBL" id="SDWJ01000002">
    <property type="protein sequence ID" value="MVZ98175.1"/>
    <property type="molecule type" value="Genomic_DNA"/>
</dbReference>
<feature type="transmembrane region" description="Helical" evidence="8">
    <location>
        <begin position="59"/>
        <end position="78"/>
    </location>
</feature>
<dbReference type="InterPro" id="IPR011701">
    <property type="entry name" value="MFS"/>
</dbReference>
<dbReference type="Pfam" id="PF07690">
    <property type="entry name" value="MFS_1"/>
    <property type="match status" value="1"/>
</dbReference>
<evidence type="ECO:0000256" key="5">
    <source>
        <dbReference type="ARBA" id="ARBA00022692"/>
    </source>
</evidence>
<comment type="caution">
    <text evidence="10">The sequence shown here is derived from an EMBL/GenBank/DDBJ whole genome shotgun (WGS) entry which is preliminary data.</text>
</comment>
<feature type="transmembrane region" description="Helical" evidence="8">
    <location>
        <begin position="227"/>
        <end position="252"/>
    </location>
</feature>